<dbReference type="OrthoDB" id="405996at2759"/>
<sequence>MIFEQLRLHVTLKSYVFTPLYEPAQGPSCNDDDAPSLTVFRETGQVQLNAPPPLDDKVLQEFIVYGIMGFIQLQAGEYMIVVTGYERVGLLNQCQVLRATTFQILPLPRDLSALSDPQVEDEQTFVHLVQDHLRQNTFYFSYSYDLTLSLQKQQAQYLAAEHEPAWKKADPRFFWNRFLCEKLFASTEPNHDLSPFILPFIQGFVSITHTVLNGHPLVFALLSRRSCERAGTRYFSRGLDRSGHASNFVETEQIIQFESDKLTDRRLFQLSYIQTRGSVPAVWGQAVNTRYTPRLWAETDLSDSAVLDTSRLHFEEQIRHYGPQLLVNLTNKRGYEFPIGDLYAHIVDALADPRLDYTHFDFHHECRKMKWHRVQLLIDKLEPVLAQQSYFFHDTSQPGPQKAQTSIVRTNCMDCLDRTNVVQSMLAKWVLNRQLRDVGILQSTDVLENDEHFMHVFNNVWADHADVLSIAYSGTGALKTDYTRLGKRTWRGALSDLGNSLARYAKNNYMDGTRQDAIDLFLGNYTVDPVSYIPKEHHVSPFHRRHKPWTIRAIPIAFMTSVFLFFLILFHSDLIGLGSSTLYIFALALCSAVALSSWRFIQQHGTQFVDQPCLVQLPHQDLQHQPTSATTTDKGLRPPEKRNTIVLDEAELGYELPTLPPINKKTT</sequence>
<evidence type="ECO:0000256" key="1">
    <source>
        <dbReference type="SAM" id="Phobius"/>
    </source>
</evidence>
<protein>
    <submittedName>
        <fullName evidence="3">SacI homology domain-domain-containing protein</fullName>
    </submittedName>
</protein>
<keyword evidence="1" id="KW-0472">Membrane</keyword>
<dbReference type="Pfam" id="PF02383">
    <property type="entry name" value="Syja_N"/>
    <property type="match status" value="1"/>
</dbReference>
<dbReference type="GO" id="GO:0043812">
    <property type="term" value="F:phosphatidylinositol-4-phosphate phosphatase activity"/>
    <property type="evidence" value="ECO:0007669"/>
    <property type="project" value="TreeGrafter"/>
</dbReference>
<keyword evidence="1" id="KW-0812">Transmembrane</keyword>
<dbReference type="STRING" id="13706.A0A1X2HT23"/>
<dbReference type="Proteomes" id="UP000242180">
    <property type="component" value="Unassembled WGS sequence"/>
</dbReference>
<comment type="caution">
    <text evidence="3">The sequence shown here is derived from an EMBL/GenBank/DDBJ whole genome shotgun (WGS) entry which is preliminary data.</text>
</comment>
<dbReference type="OMA" id="ITKAQPV"/>
<dbReference type="EMBL" id="MCGN01000001">
    <property type="protein sequence ID" value="ORZ02703.1"/>
    <property type="molecule type" value="Genomic_DNA"/>
</dbReference>
<keyword evidence="4" id="KW-1185">Reference proteome</keyword>
<evidence type="ECO:0000313" key="4">
    <source>
        <dbReference type="Proteomes" id="UP000242180"/>
    </source>
</evidence>
<feature type="transmembrane region" description="Helical" evidence="1">
    <location>
        <begin position="549"/>
        <end position="570"/>
    </location>
</feature>
<dbReference type="FunCoup" id="A0A1X2HT23">
    <property type="interactions" value="1183"/>
</dbReference>
<dbReference type="InterPro" id="IPR002013">
    <property type="entry name" value="SAC_dom"/>
</dbReference>
<accession>A0A1X2HT23</accession>
<reference evidence="3 4" key="1">
    <citation type="submission" date="2016-07" db="EMBL/GenBank/DDBJ databases">
        <title>Pervasive Adenine N6-methylation of Active Genes in Fungi.</title>
        <authorList>
            <consortium name="DOE Joint Genome Institute"/>
            <person name="Mondo S.J."/>
            <person name="Dannebaum R.O."/>
            <person name="Kuo R.C."/>
            <person name="Labutti K."/>
            <person name="Haridas S."/>
            <person name="Kuo A."/>
            <person name="Salamov A."/>
            <person name="Ahrendt S.R."/>
            <person name="Lipzen A."/>
            <person name="Sullivan W."/>
            <person name="Andreopoulos W.B."/>
            <person name="Clum A."/>
            <person name="Lindquist E."/>
            <person name="Daum C."/>
            <person name="Ramamoorthy G.K."/>
            <person name="Gryganskyi A."/>
            <person name="Culley D."/>
            <person name="Magnuson J.K."/>
            <person name="James T.Y."/>
            <person name="O'Malley M.A."/>
            <person name="Stajich J.E."/>
            <person name="Spatafora J.W."/>
            <person name="Visel A."/>
            <person name="Grigoriev I.V."/>
        </authorList>
    </citation>
    <scope>NUCLEOTIDE SEQUENCE [LARGE SCALE GENOMIC DNA]</scope>
    <source>
        <strain evidence="3 4">NRRL 2496</strain>
    </source>
</reference>
<dbReference type="PANTHER" id="PTHR45662:SF2">
    <property type="entry name" value="PHOSPHATIDYLINOSITOL-3-PHOSPHATASE SAC1"/>
    <property type="match status" value="1"/>
</dbReference>
<feature type="domain" description="SAC" evidence="2">
    <location>
        <begin position="129"/>
        <end position="474"/>
    </location>
</feature>
<dbReference type="GO" id="GO:0005783">
    <property type="term" value="C:endoplasmic reticulum"/>
    <property type="evidence" value="ECO:0007669"/>
    <property type="project" value="TreeGrafter"/>
</dbReference>
<dbReference type="PANTHER" id="PTHR45662">
    <property type="entry name" value="PHOSPHATIDYLINOSITIDE PHOSPHATASE SAC1"/>
    <property type="match status" value="1"/>
</dbReference>
<name>A0A1X2HT23_SYNRA</name>
<proteinExistence type="predicted"/>
<dbReference type="InParanoid" id="A0A1X2HT23"/>
<feature type="transmembrane region" description="Helical" evidence="1">
    <location>
        <begin position="582"/>
        <end position="601"/>
    </location>
</feature>
<organism evidence="3 4">
    <name type="scientific">Syncephalastrum racemosum</name>
    <name type="common">Filamentous fungus</name>
    <dbReference type="NCBI Taxonomy" id="13706"/>
    <lineage>
        <taxon>Eukaryota</taxon>
        <taxon>Fungi</taxon>
        <taxon>Fungi incertae sedis</taxon>
        <taxon>Mucoromycota</taxon>
        <taxon>Mucoromycotina</taxon>
        <taxon>Mucoromycetes</taxon>
        <taxon>Mucorales</taxon>
        <taxon>Syncephalastraceae</taxon>
        <taxon>Syncephalastrum</taxon>
    </lineage>
</organism>
<dbReference type="PROSITE" id="PS50275">
    <property type="entry name" value="SAC"/>
    <property type="match status" value="1"/>
</dbReference>
<gene>
    <name evidence="3" type="ORF">BCR43DRAFT_482034</name>
</gene>
<dbReference type="AlphaFoldDB" id="A0A1X2HT23"/>
<keyword evidence="1" id="KW-1133">Transmembrane helix</keyword>
<evidence type="ECO:0000259" key="2">
    <source>
        <dbReference type="PROSITE" id="PS50275"/>
    </source>
</evidence>
<dbReference type="GO" id="GO:0046856">
    <property type="term" value="P:phosphatidylinositol dephosphorylation"/>
    <property type="evidence" value="ECO:0007669"/>
    <property type="project" value="TreeGrafter"/>
</dbReference>
<evidence type="ECO:0000313" key="3">
    <source>
        <dbReference type="EMBL" id="ORZ02703.1"/>
    </source>
</evidence>